<name>A0AAV4C9K1_9GAST</name>
<dbReference type="AlphaFoldDB" id="A0AAV4C9K1"/>
<dbReference type="EMBL" id="BLXT01005987">
    <property type="protein sequence ID" value="GFO27991.1"/>
    <property type="molecule type" value="Genomic_DNA"/>
</dbReference>
<organism evidence="1 2">
    <name type="scientific">Plakobranchus ocellatus</name>
    <dbReference type="NCBI Taxonomy" id="259542"/>
    <lineage>
        <taxon>Eukaryota</taxon>
        <taxon>Metazoa</taxon>
        <taxon>Spiralia</taxon>
        <taxon>Lophotrochozoa</taxon>
        <taxon>Mollusca</taxon>
        <taxon>Gastropoda</taxon>
        <taxon>Heterobranchia</taxon>
        <taxon>Euthyneura</taxon>
        <taxon>Panpulmonata</taxon>
        <taxon>Sacoglossa</taxon>
        <taxon>Placobranchoidea</taxon>
        <taxon>Plakobranchidae</taxon>
        <taxon>Plakobranchus</taxon>
    </lineage>
</organism>
<gene>
    <name evidence="1" type="ORF">PoB_005449600</name>
</gene>
<evidence type="ECO:0000313" key="1">
    <source>
        <dbReference type="EMBL" id="GFO27991.1"/>
    </source>
</evidence>
<dbReference type="Proteomes" id="UP000735302">
    <property type="component" value="Unassembled WGS sequence"/>
</dbReference>
<comment type="caution">
    <text evidence="1">The sequence shown here is derived from an EMBL/GenBank/DDBJ whole genome shotgun (WGS) entry which is preliminary data.</text>
</comment>
<keyword evidence="2" id="KW-1185">Reference proteome</keyword>
<evidence type="ECO:0000313" key="2">
    <source>
        <dbReference type="Proteomes" id="UP000735302"/>
    </source>
</evidence>
<evidence type="ECO:0008006" key="3">
    <source>
        <dbReference type="Google" id="ProtNLM"/>
    </source>
</evidence>
<protein>
    <recommendedName>
        <fullName evidence="3">Cadherin domain-containing protein</fullName>
    </recommendedName>
</protein>
<accession>A0AAV4C9K1</accession>
<sequence>MTEKRSIPYSQASVTLYYSEPHDAIDGHPTSSFASHSLNTQKGAQTLLTGEHGPGQTVTYTIKTTWIETLANHPIIFPSLGKSGTRCESNRHCLDQQLYLRDMRDEKNLISYRLDVSIEKVEHLADYVLLLTDGCEGPIRMFKLSPESLCKYLQVLTLLLF</sequence>
<reference evidence="1 2" key="1">
    <citation type="journal article" date="2021" name="Elife">
        <title>Chloroplast acquisition without the gene transfer in kleptoplastic sea slugs, Plakobranchus ocellatus.</title>
        <authorList>
            <person name="Maeda T."/>
            <person name="Takahashi S."/>
            <person name="Yoshida T."/>
            <person name="Shimamura S."/>
            <person name="Takaki Y."/>
            <person name="Nagai Y."/>
            <person name="Toyoda A."/>
            <person name="Suzuki Y."/>
            <person name="Arimoto A."/>
            <person name="Ishii H."/>
            <person name="Satoh N."/>
            <person name="Nishiyama T."/>
            <person name="Hasebe M."/>
            <person name="Maruyama T."/>
            <person name="Minagawa J."/>
            <person name="Obokata J."/>
            <person name="Shigenobu S."/>
        </authorList>
    </citation>
    <scope>NUCLEOTIDE SEQUENCE [LARGE SCALE GENOMIC DNA]</scope>
</reference>
<proteinExistence type="predicted"/>